<dbReference type="SMART" id="SM00387">
    <property type="entry name" value="HATPase_c"/>
    <property type="match status" value="1"/>
</dbReference>
<dbReference type="CDD" id="cd17557">
    <property type="entry name" value="REC_Rcp-like"/>
    <property type="match status" value="1"/>
</dbReference>
<evidence type="ECO:0000259" key="3">
    <source>
        <dbReference type="PROSITE" id="PS50109"/>
    </source>
</evidence>
<dbReference type="Gene3D" id="3.40.50.2300">
    <property type="match status" value="3"/>
</dbReference>
<protein>
    <recommendedName>
        <fullName evidence="6">Histidine kinase</fullName>
    </recommendedName>
</protein>
<evidence type="ECO:0000259" key="4">
    <source>
        <dbReference type="PROSITE" id="PS50110"/>
    </source>
</evidence>
<dbReference type="AlphaFoldDB" id="A0AA38XV56"/>
<feature type="domain" description="Response regulatory" evidence="4">
    <location>
        <begin position="1"/>
        <end position="115"/>
    </location>
</feature>
<comment type="caution">
    <text evidence="5">The sequence shown here is derived from an EMBL/GenBank/DDBJ whole genome shotgun (WGS) entry which is preliminary data.</text>
</comment>
<dbReference type="Gene3D" id="1.10.287.130">
    <property type="match status" value="1"/>
</dbReference>
<dbReference type="PRINTS" id="PR00344">
    <property type="entry name" value="BCTRLSENSOR"/>
</dbReference>
<feature type="modified residue" description="4-aspartylphosphate" evidence="2">
    <location>
        <position position="48"/>
    </location>
</feature>
<evidence type="ECO:0000256" key="1">
    <source>
        <dbReference type="ARBA" id="ARBA00022553"/>
    </source>
</evidence>
<dbReference type="SMART" id="SM00448">
    <property type="entry name" value="REC"/>
    <property type="match status" value="3"/>
</dbReference>
<dbReference type="GO" id="GO:0000155">
    <property type="term" value="F:phosphorelay sensor kinase activity"/>
    <property type="evidence" value="ECO:0007669"/>
    <property type="project" value="InterPro"/>
</dbReference>
<dbReference type="Pfam" id="PF02518">
    <property type="entry name" value="HATPase_c"/>
    <property type="match status" value="1"/>
</dbReference>
<name>A0AA38XV56_9EURO</name>
<feature type="domain" description="Response regulatory" evidence="4">
    <location>
        <begin position="507"/>
        <end position="622"/>
    </location>
</feature>
<feature type="modified residue" description="4-aspartylphosphate" evidence="2">
    <location>
        <position position="183"/>
    </location>
</feature>
<dbReference type="SMART" id="SM00388">
    <property type="entry name" value="HisKA"/>
    <property type="match status" value="1"/>
</dbReference>
<evidence type="ECO:0000256" key="2">
    <source>
        <dbReference type="PROSITE-ProRule" id="PRU00169"/>
    </source>
</evidence>
<proteinExistence type="predicted"/>
<reference evidence="5" key="1">
    <citation type="submission" date="2022-10" db="EMBL/GenBank/DDBJ databases">
        <title>Culturing micro-colonial fungi from biological soil crusts in the Mojave desert and describing Neophaeococcomyces mojavensis, and introducing the new genera and species Taxawa tesnikishii.</title>
        <authorList>
            <person name="Kurbessoian T."/>
            <person name="Stajich J.E."/>
        </authorList>
    </citation>
    <scope>NUCLEOTIDE SEQUENCE</scope>
    <source>
        <strain evidence="5">TK_35</strain>
    </source>
</reference>
<dbReference type="InterPro" id="IPR005467">
    <property type="entry name" value="His_kinase_dom"/>
</dbReference>
<dbReference type="InterPro" id="IPR036890">
    <property type="entry name" value="HATPase_C_sf"/>
</dbReference>
<dbReference type="Gene3D" id="3.30.565.10">
    <property type="entry name" value="Histidine kinase-like ATPase, C-terminal domain"/>
    <property type="match status" value="1"/>
</dbReference>
<organism evidence="5">
    <name type="scientific">Knufia peltigerae</name>
    <dbReference type="NCBI Taxonomy" id="1002370"/>
    <lineage>
        <taxon>Eukaryota</taxon>
        <taxon>Fungi</taxon>
        <taxon>Dikarya</taxon>
        <taxon>Ascomycota</taxon>
        <taxon>Pezizomycotina</taxon>
        <taxon>Eurotiomycetes</taxon>
        <taxon>Chaetothyriomycetidae</taxon>
        <taxon>Chaetothyriales</taxon>
        <taxon>Trichomeriaceae</taxon>
        <taxon>Knufia</taxon>
    </lineage>
</organism>
<dbReference type="EMBL" id="JAPDRN010000096">
    <property type="protein sequence ID" value="KAJ9624203.1"/>
    <property type="molecule type" value="Genomic_DNA"/>
</dbReference>
<feature type="domain" description="Response regulatory" evidence="4">
    <location>
        <begin position="132"/>
        <end position="248"/>
    </location>
</feature>
<dbReference type="PROSITE" id="PS50110">
    <property type="entry name" value="RESPONSE_REGULATORY"/>
    <property type="match status" value="3"/>
</dbReference>
<sequence length="623" mass="67343">MAIDALQEARLANPIVHVEDGVEVMDYLLRRGAFASREEGLPAVLLLDIKMPRMDGLEVLRQIREHDELKRLPVVILSSSREESDLARSWDMGVNAYVVKPVDVDQFFGAVQTLGKSSKPMPLTGPALDALRILLVEDSPEDAELMSEQMLDAGLEATFERVESADDLRRALARFQPDIVLSDLSMPGFSGDDALRIVRDALPEVPFIFVSGTMGEENAVAALQKGANDYIIKHQPARLPSAVARAVREARSAIERSRVETELMRAQRLESLSLLAAGLSHDLRNILQPLLIMPDLLKARTEDPQLHHLADVIAECGRRGHEMAESMLSFVRGSRKASERIHIDDLFQAVALLLRSNVPDGVRLDLVVEDEGLVVDANYTELQQVLLNLALNAIQAMPNGGNLSLTASHGGQRDGEDWLRIAVVDEGTGMDADTLSHLFNPFFTTKANGTGLGLISCKRIVEGAGGSIHVNSQLGQGTCFELRLPMHASAEGGEPIEQLVALGSGQSILVVDGEATRLSLLGNALSSQGYQLQLASDGPAALRWMQQEAMPALVIADAGSKLLSASQLLGEMATLGYRGPALILEDAAGEMPADVLPAGIEVHLLRKPLQMQQVFRAVADALG</sequence>
<dbReference type="PROSITE" id="PS50109">
    <property type="entry name" value="HIS_KIN"/>
    <property type="match status" value="1"/>
</dbReference>
<accession>A0AA38XV56</accession>
<dbReference type="InterPro" id="IPR001789">
    <property type="entry name" value="Sig_transdc_resp-reg_receiver"/>
</dbReference>
<feature type="modified residue" description="4-aspartylphosphate" evidence="2">
    <location>
        <position position="557"/>
    </location>
</feature>
<gene>
    <name evidence="5" type="ORF">H2204_010910</name>
</gene>
<dbReference type="Pfam" id="PF00512">
    <property type="entry name" value="HisKA"/>
    <property type="match status" value="1"/>
</dbReference>
<dbReference type="InterPro" id="IPR003661">
    <property type="entry name" value="HisK_dim/P_dom"/>
</dbReference>
<dbReference type="SUPFAM" id="SSF47384">
    <property type="entry name" value="Homodimeric domain of signal transducing histidine kinase"/>
    <property type="match status" value="1"/>
</dbReference>
<dbReference type="PANTHER" id="PTHR43547">
    <property type="entry name" value="TWO-COMPONENT HISTIDINE KINASE"/>
    <property type="match status" value="1"/>
</dbReference>
<dbReference type="CDD" id="cd00082">
    <property type="entry name" value="HisKA"/>
    <property type="match status" value="1"/>
</dbReference>
<dbReference type="InterPro" id="IPR004358">
    <property type="entry name" value="Sig_transdc_His_kin-like_C"/>
</dbReference>
<dbReference type="PANTHER" id="PTHR43547:SF2">
    <property type="entry name" value="HYBRID SIGNAL TRANSDUCTION HISTIDINE KINASE C"/>
    <property type="match status" value="1"/>
</dbReference>
<feature type="domain" description="Histidine kinase" evidence="3">
    <location>
        <begin position="278"/>
        <end position="488"/>
    </location>
</feature>
<dbReference type="SUPFAM" id="SSF55874">
    <property type="entry name" value="ATPase domain of HSP90 chaperone/DNA topoisomerase II/histidine kinase"/>
    <property type="match status" value="1"/>
</dbReference>
<dbReference type="CDD" id="cd00156">
    <property type="entry name" value="REC"/>
    <property type="match status" value="1"/>
</dbReference>
<keyword evidence="1 2" id="KW-0597">Phosphoprotein</keyword>
<dbReference type="SUPFAM" id="SSF52172">
    <property type="entry name" value="CheY-like"/>
    <property type="match status" value="3"/>
</dbReference>
<evidence type="ECO:0008006" key="6">
    <source>
        <dbReference type="Google" id="ProtNLM"/>
    </source>
</evidence>
<dbReference type="Pfam" id="PF00072">
    <property type="entry name" value="Response_reg"/>
    <property type="match status" value="2"/>
</dbReference>
<dbReference type="InterPro" id="IPR003594">
    <property type="entry name" value="HATPase_dom"/>
</dbReference>
<dbReference type="InterPro" id="IPR011006">
    <property type="entry name" value="CheY-like_superfamily"/>
</dbReference>
<dbReference type="InterPro" id="IPR036097">
    <property type="entry name" value="HisK_dim/P_sf"/>
</dbReference>
<evidence type="ECO:0000313" key="5">
    <source>
        <dbReference type="EMBL" id="KAJ9624203.1"/>
    </source>
</evidence>